<evidence type="ECO:0000256" key="5">
    <source>
        <dbReference type="ARBA" id="ARBA00023242"/>
    </source>
</evidence>
<dbReference type="InterPro" id="IPR024943">
    <property type="entry name" value="Enhancer_polycomb"/>
</dbReference>
<comment type="similarity">
    <text evidence="2 6">Belongs to the enhancer of polycomb family.</text>
</comment>
<evidence type="ECO:0000256" key="1">
    <source>
        <dbReference type="ARBA" id="ARBA00004123"/>
    </source>
</evidence>
<feature type="region of interest" description="Disordered" evidence="7">
    <location>
        <begin position="305"/>
        <end position="326"/>
    </location>
</feature>
<dbReference type="PANTHER" id="PTHR14898">
    <property type="entry name" value="ENHANCER OF POLYCOMB"/>
    <property type="match status" value="1"/>
</dbReference>
<feature type="compositionally biased region" description="Polar residues" evidence="7">
    <location>
        <begin position="533"/>
        <end position="562"/>
    </location>
</feature>
<evidence type="ECO:0000313" key="8">
    <source>
        <dbReference type="EMBL" id="CAB3978255.1"/>
    </source>
</evidence>
<proteinExistence type="inferred from homology"/>
<evidence type="ECO:0000256" key="4">
    <source>
        <dbReference type="ARBA" id="ARBA00023163"/>
    </source>
</evidence>
<keyword evidence="9" id="KW-1185">Reference proteome</keyword>
<name>A0A6S7FFP5_PARCT</name>
<dbReference type="GO" id="GO:0035267">
    <property type="term" value="C:NuA4 histone acetyltransferase complex"/>
    <property type="evidence" value="ECO:0007669"/>
    <property type="project" value="InterPro"/>
</dbReference>
<evidence type="ECO:0000256" key="2">
    <source>
        <dbReference type="ARBA" id="ARBA00008035"/>
    </source>
</evidence>
<comment type="caution">
    <text evidence="8">The sequence shown here is derived from an EMBL/GenBank/DDBJ whole genome shotgun (WGS) entry which is preliminary data.</text>
</comment>
<dbReference type="GO" id="GO:0006357">
    <property type="term" value="P:regulation of transcription by RNA polymerase II"/>
    <property type="evidence" value="ECO:0007669"/>
    <property type="project" value="InterPro"/>
</dbReference>
<dbReference type="Pfam" id="PF10513">
    <property type="entry name" value="EPL1"/>
    <property type="match status" value="1"/>
</dbReference>
<feature type="compositionally biased region" description="Polar residues" evidence="7">
    <location>
        <begin position="306"/>
        <end position="317"/>
    </location>
</feature>
<keyword evidence="3 6" id="KW-0805">Transcription regulation</keyword>
<feature type="compositionally biased region" description="Polar residues" evidence="7">
    <location>
        <begin position="347"/>
        <end position="356"/>
    </location>
</feature>
<dbReference type="EMBL" id="CACRXK020000099">
    <property type="protein sequence ID" value="CAB3978255.1"/>
    <property type="molecule type" value="Genomic_DNA"/>
</dbReference>
<dbReference type="AlphaFoldDB" id="A0A6S7FFP5"/>
<organism evidence="8 9">
    <name type="scientific">Paramuricea clavata</name>
    <name type="common">Red gorgonian</name>
    <name type="synonym">Violescent sea-whip</name>
    <dbReference type="NCBI Taxonomy" id="317549"/>
    <lineage>
        <taxon>Eukaryota</taxon>
        <taxon>Metazoa</taxon>
        <taxon>Cnidaria</taxon>
        <taxon>Anthozoa</taxon>
        <taxon>Octocorallia</taxon>
        <taxon>Malacalcyonacea</taxon>
        <taxon>Plexauridae</taxon>
        <taxon>Paramuricea</taxon>
    </lineage>
</organism>
<dbReference type="GO" id="GO:0005634">
    <property type="term" value="C:nucleus"/>
    <property type="evidence" value="ECO:0007669"/>
    <property type="project" value="UniProtKB-SubCell"/>
</dbReference>
<gene>
    <name evidence="8" type="ORF">PACLA_8A040010</name>
</gene>
<feature type="region of interest" description="Disordered" evidence="7">
    <location>
        <begin position="347"/>
        <end position="368"/>
    </location>
</feature>
<evidence type="ECO:0000256" key="3">
    <source>
        <dbReference type="ARBA" id="ARBA00023015"/>
    </source>
</evidence>
<evidence type="ECO:0000256" key="7">
    <source>
        <dbReference type="SAM" id="MobiDB-lite"/>
    </source>
</evidence>
<feature type="compositionally biased region" description="Basic and acidic residues" evidence="7">
    <location>
        <begin position="503"/>
        <end position="526"/>
    </location>
</feature>
<dbReference type="InterPro" id="IPR019542">
    <property type="entry name" value="Enhancer_polycomb-like_N"/>
</dbReference>
<dbReference type="Proteomes" id="UP001152795">
    <property type="component" value="Unassembled WGS sequence"/>
</dbReference>
<evidence type="ECO:0000313" key="9">
    <source>
        <dbReference type="Proteomes" id="UP001152795"/>
    </source>
</evidence>
<sequence length="691" mass="78857">MSKLSFRARQLDSNKPLPVYGFEELPDLTELSTINRAVPQMPTGMEKEEETEHHLQRAISAQQVYGDKQQLVIPTPETKPVDVDTSLIDDSEDDFKMPKQYIHIQALGVEDERPEYDMDDEDSEWLTNFNKDKEKVSNEKFEHLIDKLEKGSGSEVLSLTAARALIKDEEYLEPVYNYWVKKHSRSCMNGLILTLKSEKKDASSPNDPYIAFRRRIEKMQTRKNRKNEELSYEKMLKLRRDLNTACTILDMVKRREQRKKDVLQITVDVFDFRYKSGDFTGQLLTQCLELLKIQETNNVPLYGGATTATGNRITPGSETHDKDERTEDVKYRRGDIFAEFKRKQRLTPQNIGSPYNQPDLPSEPDDDVDDLDGVYAFKRRRGCRYLAPRLEGNWPWECPGHPQYRYSLTSLSRPSRLLGYARRRVGRGGRVLIDRASSSLDCRLEELGSFLDSSISLRNSFHESDHYKDELKPTSWRHYRPRNPRIVPASMDNNLGHASTAGEDVRENEKRTSQQDIIHDTQDYRPRAKVRRSFSTQPTSKFTLNSGLSNGVTQNSNITNPLTPAERDKNNVITNGPTVNNNNSSQLWNGTTNVSANRNTFSTAPMKAVYALNFPLPSTNSNFSNNLLKGSNKHATLTTSRPPRYSSSHRLSLPNTPLSRSNSVDDMLVSPVHQPPAMMVNGAGVKCQDIT</sequence>
<comment type="subcellular location">
    <subcellularLocation>
        <location evidence="1 6">Nucleus</location>
    </subcellularLocation>
</comment>
<protein>
    <recommendedName>
        <fullName evidence="6">Enhancer of polycomb-like protein</fullName>
    </recommendedName>
</protein>
<dbReference type="OrthoDB" id="435275at2759"/>
<evidence type="ECO:0000256" key="6">
    <source>
        <dbReference type="RuleBase" id="RU361124"/>
    </source>
</evidence>
<keyword evidence="5 6" id="KW-0539">Nucleus</keyword>
<accession>A0A6S7FFP5</accession>
<feature type="region of interest" description="Disordered" evidence="7">
    <location>
        <begin position="633"/>
        <end position="662"/>
    </location>
</feature>
<feature type="region of interest" description="Disordered" evidence="7">
    <location>
        <begin position="485"/>
        <end position="566"/>
    </location>
</feature>
<reference evidence="8" key="1">
    <citation type="submission" date="2020-04" db="EMBL/GenBank/DDBJ databases">
        <authorList>
            <person name="Alioto T."/>
            <person name="Alioto T."/>
            <person name="Gomez Garrido J."/>
        </authorList>
    </citation>
    <scope>NUCLEOTIDE SEQUENCE</scope>
    <source>
        <strain evidence="8">A484AB</strain>
    </source>
</reference>
<keyword evidence="4 6" id="KW-0804">Transcription</keyword>